<dbReference type="InterPro" id="IPR001906">
    <property type="entry name" value="Terpene_synth_N"/>
</dbReference>
<dbReference type="CDD" id="cd00684">
    <property type="entry name" value="Terpene_cyclase_plant_C1"/>
    <property type="match status" value="1"/>
</dbReference>
<dbReference type="FunFam" id="1.10.600.10:FF:000005">
    <property type="entry name" value="Ent-kaur-16-ene synthase, chloroplastic"/>
    <property type="match status" value="1"/>
</dbReference>
<dbReference type="AlphaFoldDB" id="A0AAV0LTR4"/>
<dbReference type="Gene3D" id="1.50.10.160">
    <property type="match status" value="1"/>
</dbReference>
<dbReference type="FunFam" id="1.50.10.160:FF:000002">
    <property type="entry name" value="cis-abienol synthase, chloroplastic"/>
    <property type="match status" value="1"/>
</dbReference>
<comment type="caution">
    <text evidence="9">The sequence shown here is derived from an EMBL/GenBank/DDBJ whole genome shotgun (WGS) entry which is preliminary data.</text>
</comment>
<dbReference type="SUPFAM" id="SSF48576">
    <property type="entry name" value="Terpenoid synthases"/>
    <property type="match status" value="1"/>
</dbReference>
<evidence type="ECO:0000313" key="10">
    <source>
        <dbReference type="Proteomes" id="UP001154282"/>
    </source>
</evidence>
<keyword evidence="10" id="KW-1185">Reference proteome</keyword>
<dbReference type="GO" id="GO:0009507">
    <property type="term" value="C:chloroplast"/>
    <property type="evidence" value="ECO:0007669"/>
    <property type="project" value="TreeGrafter"/>
</dbReference>
<reference evidence="9" key="1">
    <citation type="submission" date="2022-08" db="EMBL/GenBank/DDBJ databases">
        <authorList>
            <person name="Gutierrez-Valencia J."/>
        </authorList>
    </citation>
    <scope>NUCLEOTIDE SEQUENCE</scope>
</reference>
<proteinExistence type="predicted"/>
<dbReference type="GO" id="GO:0009899">
    <property type="term" value="F:ent-kaurene synthase activity"/>
    <property type="evidence" value="ECO:0007669"/>
    <property type="project" value="UniProtKB-EC"/>
</dbReference>
<dbReference type="FunFam" id="1.50.10.130:FF:000002">
    <property type="entry name" value="Ent-copalyl diphosphate synthase, chloroplastic"/>
    <property type="match status" value="1"/>
</dbReference>
<dbReference type="Proteomes" id="UP001154282">
    <property type="component" value="Unassembled WGS sequence"/>
</dbReference>
<evidence type="ECO:0000256" key="6">
    <source>
        <dbReference type="ARBA" id="ARBA00066670"/>
    </source>
</evidence>
<evidence type="ECO:0000256" key="4">
    <source>
        <dbReference type="ARBA" id="ARBA00023239"/>
    </source>
</evidence>
<evidence type="ECO:0000256" key="1">
    <source>
        <dbReference type="ARBA" id="ARBA00001946"/>
    </source>
</evidence>
<feature type="domain" description="Terpene synthase N-terminal" evidence="7">
    <location>
        <begin position="218"/>
        <end position="417"/>
    </location>
</feature>
<keyword evidence="3" id="KW-0460">Magnesium</keyword>
<dbReference type="GO" id="GO:0009686">
    <property type="term" value="P:gibberellin biosynthetic process"/>
    <property type="evidence" value="ECO:0007669"/>
    <property type="project" value="TreeGrafter"/>
</dbReference>
<evidence type="ECO:0000256" key="3">
    <source>
        <dbReference type="ARBA" id="ARBA00022842"/>
    </source>
</evidence>
<organism evidence="9 10">
    <name type="scientific">Linum tenue</name>
    <dbReference type="NCBI Taxonomy" id="586396"/>
    <lineage>
        <taxon>Eukaryota</taxon>
        <taxon>Viridiplantae</taxon>
        <taxon>Streptophyta</taxon>
        <taxon>Embryophyta</taxon>
        <taxon>Tracheophyta</taxon>
        <taxon>Spermatophyta</taxon>
        <taxon>Magnoliopsida</taxon>
        <taxon>eudicotyledons</taxon>
        <taxon>Gunneridae</taxon>
        <taxon>Pentapetalae</taxon>
        <taxon>rosids</taxon>
        <taxon>fabids</taxon>
        <taxon>Malpighiales</taxon>
        <taxon>Linaceae</taxon>
        <taxon>Linum</taxon>
    </lineage>
</organism>
<evidence type="ECO:0000259" key="7">
    <source>
        <dbReference type="Pfam" id="PF01397"/>
    </source>
</evidence>
<dbReference type="SFLD" id="SFLDG01014">
    <property type="entry name" value="Terpene_Cyclase_Like_1_N-term"/>
    <property type="match status" value="1"/>
</dbReference>
<dbReference type="Gene3D" id="1.50.10.130">
    <property type="entry name" value="Terpene synthase, N-terminal domain"/>
    <property type="match status" value="1"/>
</dbReference>
<dbReference type="Pfam" id="PF01397">
    <property type="entry name" value="Terpene_synth"/>
    <property type="match status" value="1"/>
</dbReference>
<comment type="catalytic activity">
    <reaction evidence="5">
        <text>ent-copalyl diphosphate = ent-kaur-16-ene + diphosphate</text>
        <dbReference type="Rhea" id="RHEA:22220"/>
        <dbReference type="ChEBI" id="CHEBI:15415"/>
        <dbReference type="ChEBI" id="CHEBI:33019"/>
        <dbReference type="ChEBI" id="CHEBI:58553"/>
        <dbReference type="EC" id="4.2.3.19"/>
    </reaction>
    <physiologicalReaction direction="left-to-right" evidence="5">
        <dbReference type="Rhea" id="RHEA:22221"/>
    </physiologicalReaction>
</comment>
<keyword evidence="2" id="KW-0479">Metal-binding</keyword>
<dbReference type="Pfam" id="PF03936">
    <property type="entry name" value="Terpene_synth_C"/>
    <property type="match status" value="1"/>
</dbReference>
<dbReference type="InterPro" id="IPR005630">
    <property type="entry name" value="Terpene_synthase_metal-bd"/>
</dbReference>
<gene>
    <name evidence="9" type="ORF">LITE_LOCUS25460</name>
</gene>
<protein>
    <recommendedName>
        <fullName evidence="6">ent-kaurene synthase</fullName>
        <ecNumber evidence="6">4.2.3.19</ecNumber>
    </recommendedName>
</protein>
<evidence type="ECO:0000256" key="2">
    <source>
        <dbReference type="ARBA" id="ARBA00022723"/>
    </source>
</evidence>
<dbReference type="SUPFAM" id="SSF48239">
    <property type="entry name" value="Terpenoid cyclases/Protein prenyltransferases"/>
    <property type="match status" value="2"/>
</dbReference>
<dbReference type="EC" id="4.2.3.19" evidence="6"/>
<dbReference type="EMBL" id="CAMGYJ010000006">
    <property type="protein sequence ID" value="CAI0437433.1"/>
    <property type="molecule type" value="Genomic_DNA"/>
</dbReference>
<dbReference type="PANTHER" id="PTHR31739">
    <property type="entry name" value="ENT-COPALYL DIPHOSPHATE SYNTHASE, CHLOROPLASTIC"/>
    <property type="match status" value="1"/>
</dbReference>
<dbReference type="InterPro" id="IPR050148">
    <property type="entry name" value="Terpene_synthase-like"/>
</dbReference>
<name>A0AAV0LTR4_9ROSI</name>
<keyword evidence="4" id="KW-0456">Lyase</keyword>
<dbReference type="InterPro" id="IPR036965">
    <property type="entry name" value="Terpene_synth_N_sf"/>
</dbReference>
<feature type="domain" description="Terpene synthase metal-binding" evidence="8">
    <location>
        <begin position="519"/>
        <end position="753"/>
    </location>
</feature>
<dbReference type="InterPro" id="IPR008949">
    <property type="entry name" value="Isoprenoid_synthase_dom_sf"/>
</dbReference>
<evidence type="ECO:0000313" key="9">
    <source>
        <dbReference type="EMBL" id="CAI0437433.1"/>
    </source>
</evidence>
<dbReference type="InterPro" id="IPR008930">
    <property type="entry name" value="Terpenoid_cyclase/PrenylTrfase"/>
</dbReference>
<dbReference type="PANTHER" id="PTHR31739:SF3">
    <property type="entry name" value="ENT-KAUR-16-ENE SYNTHASE, CHLOROPLASTIC"/>
    <property type="match status" value="1"/>
</dbReference>
<sequence length="818" mass="92989">MSSTPAFPLVPAAIPGSAKCRESGSPLLATEFSNTNLSCDGSMRIQRIKKMFDEAHLSVSAYDTAWMAMVPTPTSSMEDSPLFPQCARWILDNQLSDGSWGLARRNPSSTKDALSSTLACILALQRWGLGEQQVTKGLQFLDCNSASLTDQKQHMPIGFDIIFTGMIDYAKDLGLNLPFKSTDVDAMLTKRNVELTRNTEGRRAYMAYVSEGIQHSQDWDMVMKYKRKNGSLFNSPSTTAVAFSHLRDPDCLRYLCVLLDKFENAAPTIYPLDIRSRLLIIDTLDSLGVARHFTNEMKMLLDQIYRCWLQGDEEIFLDTTTCAMAFRLLRVYGYDVSSDQLSPFSEDCFFNSLEGYLNDKTAVLELHKASQIIYPEEPILDELSSWTMDFLKQEFCNGSIYVDQPGESIKFQVHDALTYPYHVDLDRLGHRRSIHQYSNIDNTWTLKTSYWYTSFLFLQSENVTSAHCALPPFGSGCNTSCPNIRNKVFLELAAEDFNLCQSIQQKELKQLGRWVIENKLDKLSFARQKLGHCHFAVAATLYAPELSDARISWAKNCTLVTYVDDFFDVEGSMEELVTLVQLIENWEVDGSTYFCSEQVEILFTAIRRTIHEIGDTALAWQARDVTHHIKDIWVQLLKSMLKEAEWSRNKLVPTMEEYMKHAHVTLALGPTVLPSLYLLGPKLSEEMVSSPEYKNLYEGMSTCGRFLNDTSGFQREFDEGTINAMSLLLLHEGDRSMDDAVEEVKRAIERERKQVLKLVFLEKEKEGIPNCCKQVFWDVTKVLLLFYLKDDGFTNERLVNLANSIVDEPICVSCNCLA</sequence>
<accession>A0AAV0LTR4</accession>
<evidence type="ECO:0000256" key="5">
    <source>
        <dbReference type="ARBA" id="ARBA00050853"/>
    </source>
</evidence>
<dbReference type="Gene3D" id="1.10.600.10">
    <property type="entry name" value="Farnesyl Diphosphate Synthase"/>
    <property type="match status" value="1"/>
</dbReference>
<dbReference type="GO" id="GO:0000287">
    <property type="term" value="F:magnesium ion binding"/>
    <property type="evidence" value="ECO:0007669"/>
    <property type="project" value="InterPro"/>
</dbReference>
<comment type="cofactor">
    <cofactor evidence="1">
        <name>Mg(2+)</name>
        <dbReference type="ChEBI" id="CHEBI:18420"/>
    </cofactor>
</comment>
<dbReference type="InterPro" id="IPR044814">
    <property type="entry name" value="Terpene_cyclase_plant_C1"/>
</dbReference>
<evidence type="ECO:0000259" key="8">
    <source>
        <dbReference type="Pfam" id="PF03936"/>
    </source>
</evidence>